<dbReference type="GO" id="GO:0016491">
    <property type="term" value="F:oxidoreductase activity"/>
    <property type="evidence" value="ECO:0007669"/>
    <property type="project" value="UniProtKB-KW"/>
</dbReference>
<feature type="non-terminal residue" evidence="2">
    <location>
        <position position="1"/>
    </location>
</feature>
<sequence>FIYRLFIHYPPAPTTSFKGKTAVVTGANVGLGKEAVRWMVHLGASQVIIACRNLEKGKAAAEDIRATTSCSPNTLQVWQLDMSSYDSVTSFAERVKAELPLLDVLVLNAGIFAGRFRTSEDNEETITTNFVSTALLACLLHPKLRETAKLRKTHTHITVTASELYELANFKERAAPEGQLFAWLANKGNFSMGDRYSTSKLLIMLVIRQIAAMAPVESSGVIVNCVAPGYCQTDLGAQDTGNIPLIRAFKKILGRPAYVGARTLAYGASAAEDTHGQYLPDCVITPMRGLVKGEAGATLQGRVWGELRLKLEAIRRGL</sequence>
<dbReference type="InterPro" id="IPR036291">
    <property type="entry name" value="NAD(P)-bd_dom_sf"/>
</dbReference>
<proteinExistence type="predicted"/>
<dbReference type="Pfam" id="PF00106">
    <property type="entry name" value="adh_short"/>
    <property type="match status" value="1"/>
</dbReference>
<keyword evidence="3" id="KW-1185">Reference proteome</keyword>
<dbReference type="RefSeq" id="XP_040713811.1">
    <property type="nucleotide sequence ID" value="XM_040854502.1"/>
</dbReference>
<dbReference type="EMBL" id="MCFJ01000010">
    <property type="protein sequence ID" value="ORY61734.1"/>
    <property type="molecule type" value="Genomic_DNA"/>
</dbReference>
<dbReference type="PRINTS" id="PR00081">
    <property type="entry name" value="GDHRDH"/>
</dbReference>
<dbReference type="InterPro" id="IPR002347">
    <property type="entry name" value="SDR_fam"/>
</dbReference>
<accession>A0A1Y2DRG9</accession>
<dbReference type="GeneID" id="63770714"/>
<organism evidence="2 3">
    <name type="scientific">Pseudomassariella vexata</name>
    <dbReference type="NCBI Taxonomy" id="1141098"/>
    <lineage>
        <taxon>Eukaryota</taxon>
        <taxon>Fungi</taxon>
        <taxon>Dikarya</taxon>
        <taxon>Ascomycota</taxon>
        <taxon>Pezizomycotina</taxon>
        <taxon>Sordariomycetes</taxon>
        <taxon>Xylariomycetidae</taxon>
        <taxon>Amphisphaeriales</taxon>
        <taxon>Pseudomassariaceae</taxon>
        <taxon>Pseudomassariella</taxon>
    </lineage>
</organism>
<evidence type="ECO:0000256" key="1">
    <source>
        <dbReference type="ARBA" id="ARBA00023002"/>
    </source>
</evidence>
<gene>
    <name evidence="2" type="ORF">BCR38DRAFT_296368</name>
</gene>
<dbReference type="SUPFAM" id="SSF51735">
    <property type="entry name" value="NAD(P)-binding Rossmann-fold domains"/>
    <property type="match status" value="1"/>
</dbReference>
<dbReference type="PANTHER" id="PTHR43157">
    <property type="entry name" value="PHOSPHATIDYLINOSITOL-GLYCAN BIOSYNTHESIS CLASS F PROTEIN-RELATED"/>
    <property type="match status" value="1"/>
</dbReference>
<comment type="caution">
    <text evidence="2">The sequence shown here is derived from an EMBL/GenBank/DDBJ whole genome shotgun (WGS) entry which is preliminary data.</text>
</comment>
<dbReference type="Gene3D" id="3.40.50.720">
    <property type="entry name" value="NAD(P)-binding Rossmann-like Domain"/>
    <property type="match status" value="1"/>
</dbReference>
<feature type="non-terminal residue" evidence="2">
    <location>
        <position position="318"/>
    </location>
</feature>
<dbReference type="AlphaFoldDB" id="A0A1Y2DRG9"/>
<evidence type="ECO:0000313" key="3">
    <source>
        <dbReference type="Proteomes" id="UP000193689"/>
    </source>
</evidence>
<dbReference type="InParanoid" id="A0A1Y2DRG9"/>
<evidence type="ECO:0000313" key="2">
    <source>
        <dbReference type="EMBL" id="ORY61734.1"/>
    </source>
</evidence>
<dbReference type="Proteomes" id="UP000193689">
    <property type="component" value="Unassembled WGS sequence"/>
</dbReference>
<reference evidence="2 3" key="1">
    <citation type="submission" date="2016-07" db="EMBL/GenBank/DDBJ databases">
        <title>Pervasive Adenine N6-methylation of Active Genes in Fungi.</title>
        <authorList>
            <consortium name="DOE Joint Genome Institute"/>
            <person name="Mondo S.J."/>
            <person name="Dannebaum R.O."/>
            <person name="Kuo R.C."/>
            <person name="Labutti K."/>
            <person name="Haridas S."/>
            <person name="Kuo A."/>
            <person name="Salamov A."/>
            <person name="Ahrendt S.R."/>
            <person name="Lipzen A."/>
            <person name="Sullivan W."/>
            <person name="Andreopoulos W.B."/>
            <person name="Clum A."/>
            <person name="Lindquist E."/>
            <person name="Daum C."/>
            <person name="Ramamoorthy G.K."/>
            <person name="Gryganskyi A."/>
            <person name="Culley D."/>
            <person name="Magnuson J.K."/>
            <person name="James T.Y."/>
            <person name="O'Malley M.A."/>
            <person name="Stajich J.E."/>
            <person name="Spatafora J.W."/>
            <person name="Visel A."/>
            <person name="Grigoriev I.V."/>
        </authorList>
    </citation>
    <scope>NUCLEOTIDE SEQUENCE [LARGE SCALE GENOMIC DNA]</scope>
    <source>
        <strain evidence="2 3">CBS 129021</strain>
    </source>
</reference>
<name>A0A1Y2DRG9_9PEZI</name>
<keyword evidence="1" id="KW-0560">Oxidoreductase</keyword>
<protein>
    <submittedName>
        <fullName evidence="2">NAD(P)-binding protein</fullName>
    </submittedName>
</protein>
<dbReference type="STRING" id="1141098.A0A1Y2DRG9"/>
<dbReference type="PANTHER" id="PTHR43157:SF31">
    <property type="entry name" value="PHOSPHATIDYLINOSITOL-GLYCAN BIOSYNTHESIS CLASS F PROTEIN"/>
    <property type="match status" value="1"/>
</dbReference>
<dbReference type="OrthoDB" id="542013at2759"/>